<dbReference type="Gene3D" id="1.10.10.10">
    <property type="entry name" value="Winged helix-like DNA-binding domain superfamily/Winged helix DNA-binding domain"/>
    <property type="match status" value="1"/>
</dbReference>
<reference evidence="6 7" key="1">
    <citation type="submission" date="2020-06" db="EMBL/GenBank/DDBJ databases">
        <title>Genome sequence of Paramixta manurensis strain PD-1.</title>
        <authorList>
            <person name="Lee C.W."/>
            <person name="Kim J."/>
        </authorList>
    </citation>
    <scope>NUCLEOTIDE SEQUENCE [LARGE SCALE GENOMIC DNA]</scope>
    <source>
        <strain evidence="6 7">PD-1</strain>
    </source>
</reference>
<comment type="similarity">
    <text evidence="1">Belongs to the LysR transcriptional regulatory family.</text>
</comment>
<keyword evidence="2" id="KW-0805">Transcription regulation</keyword>
<dbReference type="FunFam" id="1.10.10.10:FF:000001">
    <property type="entry name" value="LysR family transcriptional regulator"/>
    <property type="match status" value="1"/>
</dbReference>
<evidence type="ECO:0000256" key="4">
    <source>
        <dbReference type="ARBA" id="ARBA00023163"/>
    </source>
</evidence>
<evidence type="ECO:0000313" key="7">
    <source>
        <dbReference type="Proteomes" id="UP000505325"/>
    </source>
</evidence>
<dbReference type="GO" id="GO:0005829">
    <property type="term" value="C:cytosol"/>
    <property type="evidence" value="ECO:0007669"/>
    <property type="project" value="TreeGrafter"/>
</dbReference>
<name>A0A6M8U7Y7_9GAMM</name>
<dbReference type="SUPFAM" id="SSF53850">
    <property type="entry name" value="Periplasmic binding protein-like II"/>
    <property type="match status" value="1"/>
</dbReference>
<evidence type="ECO:0000256" key="1">
    <source>
        <dbReference type="ARBA" id="ARBA00009437"/>
    </source>
</evidence>
<dbReference type="InterPro" id="IPR000847">
    <property type="entry name" value="LysR_HTH_N"/>
</dbReference>
<evidence type="ECO:0000259" key="5">
    <source>
        <dbReference type="PROSITE" id="PS50931"/>
    </source>
</evidence>
<feature type="domain" description="HTH lysR-type" evidence="5">
    <location>
        <begin position="24"/>
        <end position="81"/>
    </location>
</feature>
<keyword evidence="4" id="KW-0804">Transcription</keyword>
<dbReference type="GO" id="GO:0003700">
    <property type="term" value="F:DNA-binding transcription factor activity"/>
    <property type="evidence" value="ECO:0007669"/>
    <property type="project" value="InterPro"/>
</dbReference>
<gene>
    <name evidence="6" type="ORF">PMPD1_1926</name>
</gene>
<dbReference type="InterPro" id="IPR050950">
    <property type="entry name" value="HTH-type_LysR_regulators"/>
</dbReference>
<dbReference type="EMBL" id="CP054212">
    <property type="protein sequence ID" value="QKJ86876.1"/>
    <property type="molecule type" value="Genomic_DNA"/>
</dbReference>
<dbReference type="PANTHER" id="PTHR30419">
    <property type="entry name" value="HTH-TYPE TRANSCRIPTIONAL REGULATOR YBHD"/>
    <property type="match status" value="1"/>
</dbReference>
<dbReference type="Pfam" id="PF03466">
    <property type="entry name" value="LysR_substrate"/>
    <property type="match status" value="1"/>
</dbReference>
<dbReference type="KEGG" id="pmak:PMPD1_1926"/>
<proteinExistence type="inferred from homology"/>
<dbReference type="InterPro" id="IPR036390">
    <property type="entry name" value="WH_DNA-bd_sf"/>
</dbReference>
<evidence type="ECO:0000256" key="2">
    <source>
        <dbReference type="ARBA" id="ARBA00023015"/>
    </source>
</evidence>
<evidence type="ECO:0000256" key="3">
    <source>
        <dbReference type="ARBA" id="ARBA00023125"/>
    </source>
</evidence>
<keyword evidence="3" id="KW-0238">DNA-binding</keyword>
<dbReference type="PROSITE" id="PS50931">
    <property type="entry name" value="HTH_LYSR"/>
    <property type="match status" value="1"/>
</dbReference>
<keyword evidence="7" id="KW-1185">Reference proteome</keyword>
<protein>
    <submittedName>
        <fullName evidence="6">LysR family transcriptional regulator</fullName>
    </submittedName>
</protein>
<evidence type="ECO:0000313" key="6">
    <source>
        <dbReference type="EMBL" id="QKJ86876.1"/>
    </source>
</evidence>
<dbReference type="PANTHER" id="PTHR30419:SF2">
    <property type="entry name" value="LYSR FAMILY TRANSCRIPTIONAL REGULATOR"/>
    <property type="match status" value="1"/>
</dbReference>
<dbReference type="AlphaFoldDB" id="A0A6M8U7Y7"/>
<dbReference type="GO" id="GO:0003677">
    <property type="term" value="F:DNA binding"/>
    <property type="evidence" value="ECO:0007669"/>
    <property type="project" value="UniProtKB-KW"/>
</dbReference>
<organism evidence="6 7">
    <name type="scientific">Paramixta manurensis</name>
    <dbReference type="NCBI Taxonomy" id="2740817"/>
    <lineage>
        <taxon>Bacteria</taxon>
        <taxon>Pseudomonadati</taxon>
        <taxon>Pseudomonadota</taxon>
        <taxon>Gammaproteobacteria</taxon>
        <taxon>Enterobacterales</taxon>
        <taxon>Erwiniaceae</taxon>
        <taxon>Paramixta</taxon>
    </lineage>
</organism>
<dbReference type="RefSeq" id="WP_354292836.1">
    <property type="nucleotide sequence ID" value="NZ_CP054212.1"/>
</dbReference>
<dbReference type="PRINTS" id="PR00039">
    <property type="entry name" value="HTHLYSR"/>
</dbReference>
<sequence length="324" mass="35262">MTKKEAVTFSAPEHELRLPRGMRLDLVTLRLFVATAEQGGVTRAAGQLHLVPAAASRRIRELEEQLGIALFIRQPHGMALNDAGRAVLAHARSMLHSVDRMQEDVMAFMQGNRGVVRIAACTSAVLQFLSEDIQRCHLRYPNIHIDLHEMNSEGVVQAVQRGIANVGIYEHSVTHVALPHLPYREDRLCIVTQAAHPLAQQARSGARITPEQALRHDVIGLTEGASISIILGRLAEQAGLPLKMRIRVGSFDSMAAMIASGIGIGLMPETVARQIAGDRRFAHLPFDGALAVRHFSLCHQPHASLAQAADSLISLLCTPAPVPH</sequence>
<dbReference type="InterPro" id="IPR005119">
    <property type="entry name" value="LysR_subst-bd"/>
</dbReference>
<dbReference type="InterPro" id="IPR036388">
    <property type="entry name" value="WH-like_DNA-bd_sf"/>
</dbReference>
<dbReference type="Gene3D" id="3.40.190.290">
    <property type="match status" value="1"/>
</dbReference>
<dbReference type="Proteomes" id="UP000505325">
    <property type="component" value="Chromosome"/>
</dbReference>
<dbReference type="SUPFAM" id="SSF46785">
    <property type="entry name" value="Winged helix' DNA-binding domain"/>
    <property type="match status" value="1"/>
</dbReference>
<dbReference type="Pfam" id="PF00126">
    <property type="entry name" value="HTH_1"/>
    <property type="match status" value="1"/>
</dbReference>
<accession>A0A6M8U7Y7</accession>